<evidence type="ECO:0000256" key="5">
    <source>
        <dbReference type="SAM" id="Phobius"/>
    </source>
</evidence>
<feature type="transmembrane region" description="Helical" evidence="5">
    <location>
        <begin position="271"/>
        <end position="293"/>
    </location>
</feature>
<accession>A0A6N2SD62</accession>
<keyword evidence="4" id="KW-0788">Thiol protease</keyword>
<evidence type="ECO:0000256" key="4">
    <source>
        <dbReference type="ARBA" id="ARBA00022807"/>
    </source>
</evidence>
<dbReference type="Pfam" id="PF00877">
    <property type="entry name" value="NLPC_P60"/>
    <property type="match status" value="1"/>
</dbReference>
<proteinExistence type="inferred from homology"/>
<dbReference type="SUPFAM" id="SSF54001">
    <property type="entry name" value="Cysteine proteinases"/>
    <property type="match status" value="1"/>
</dbReference>
<feature type="domain" description="NlpC/P60" evidence="6">
    <location>
        <begin position="499"/>
        <end position="642"/>
    </location>
</feature>
<evidence type="ECO:0000313" key="7">
    <source>
        <dbReference type="EMBL" id="VYS91262.1"/>
    </source>
</evidence>
<keyword evidence="5" id="KW-0472">Membrane</keyword>
<evidence type="ECO:0000256" key="1">
    <source>
        <dbReference type="ARBA" id="ARBA00007074"/>
    </source>
</evidence>
<dbReference type="InterPro" id="IPR047194">
    <property type="entry name" value="CwlT-like_lysozyme"/>
</dbReference>
<dbReference type="PROSITE" id="PS51935">
    <property type="entry name" value="NLPC_P60"/>
    <property type="match status" value="1"/>
</dbReference>
<keyword evidence="5" id="KW-1133">Transmembrane helix</keyword>
<gene>
    <name evidence="7" type="ORF">BGLFYP119_01081</name>
</gene>
<organism evidence="7">
    <name type="scientific">Blautia glucerasea</name>
    <dbReference type="NCBI Taxonomy" id="536633"/>
    <lineage>
        <taxon>Bacteria</taxon>
        <taxon>Bacillati</taxon>
        <taxon>Bacillota</taxon>
        <taxon>Clostridia</taxon>
        <taxon>Lachnospirales</taxon>
        <taxon>Lachnospiraceae</taxon>
        <taxon>Blautia</taxon>
    </lineage>
</organism>
<evidence type="ECO:0000256" key="2">
    <source>
        <dbReference type="ARBA" id="ARBA00022670"/>
    </source>
</evidence>
<dbReference type="Gene3D" id="3.90.1720.10">
    <property type="entry name" value="endopeptidase domain like (from Nostoc punctiforme)"/>
    <property type="match status" value="1"/>
</dbReference>
<comment type="similarity">
    <text evidence="1">Belongs to the peptidase C40 family.</text>
</comment>
<dbReference type="Pfam" id="PF13702">
    <property type="entry name" value="Lysozyme_like"/>
    <property type="match status" value="1"/>
</dbReference>
<dbReference type="EMBL" id="CACRST010000010">
    <property type="protein sequence ID" value="VYS91262.1"/>
    <property type="molecule type" value="Genomic_DNA"/>
</dbReference>
<protein>
    <submittedName>
        <fullName evidence="7">NlpC/P60 family protein</fullName>
    </submittedName>
</protein>
<dbReference type="GO" id="GO:0008234">
    <property type="term" value="F:cysteine-type peptidase activity"/>
    <property type="evidence" value="ECO:0007669"/>
    <property type="project" value="UniProtKB-KW"/>
</dbReference>
<dbReference type="GO" id="GO:0006508">
    <property type="term" value="P:proteolysis"/>
    <property type="evidence" value="ECO:0007669"/>
    <property type="project" value="UniProtKB-KW"/>
</dbReference>
<dbReference type="InterPro" id="IPR000064">
    <property type="entry name" value="NLP_P60_dom"/>
</dbReference>
<reference evidence="7" key="1">
    <citation type="submission" date="2019-11" db="EMBL/GenBank/DDBJ databases">
        <authorList>
            <person name="Feng L."/>
        </authorList>
    </citation>
    <scope>NUCLEOTIDE SEQUENCE</scope>
    <source>
        <strain evidence="7">BgluceraseaLFYP119</strain>
    </source>
</reference>
<sequence length="644" mass="72545">MEIRKTEGQRDIEKQDIDIRKVAHTLSGVKRSGRAGMAVTRFSGKALRFGCDQVKNGLRSKDTRVQLKLLSPEQRRQWNSYSHRKQNKILENVSAVVEKEEKKQLLTRTKGIPEGKDIRDAPLKRELVRLAKEERFDVKIPVGKTGREMQKNFARGNFETVTYYTENPAKGLKKAHRLKNAVYRQVKREKLRGRYIFMKNFAVELQKEERFQRIKIKEWKNDEISFQEMNDADLKSHAGYATLPIRIKVKHKIEEFFIRIIRASVEKVKNLLILALPVLVPLLIFVMLFLALMPTTMGGEYRGIAHVSAAVEFYRPYLEKYAALYPGMENLVDLMLAMIMQEAGGESWIGTMDGDIMQSSESAGYPGPGYLTGEASIAQGVKYLATEVFNRAGLLEDPYNMDKTKLALQGYNYGAGYIPWALNNYGGYTEENAAVFSDMMAAKLGWGAYGDKLYVPHVLRYYSISWDGAAGSVSTSAITHAETKAKLEELASSWPGDIEEGRKNIITKGCTLVGYTTYDMYGEDTRSGKDWPSTLDCSSFVAWAYQKCGYTDVPYWSTTGTFLSSPNFRQISSSELKPGDIGLINWVGSGGSNHVGIFVGRDSSGTPMWLHCTSHSCSGSSVTNGPRISYYSSFSLFFRYTGFH</sequence>
<dbReference type="CDD" id="cd16891">
    <property type="entry name" value="CwlT-like"/>
    <property type="match status" value="1"/>
</dbReference>
<keyword evidence="3" id="KW-0378">Hydrolase</keyword>
<evidence type="ECO:0000259" key="6">
    <source>
        <dbReference type="PROSITE" id="PS51935"/>
    </source>
</evidence>
<keyword evidence="5" id="KW-0812">Transmembrane</keyword>
<dbReference type="RefSeq" id="WP_156353431.1">
    <property type="nucleotide sequence ID" value="NZ_CACRST010000010.1"/>
</dbReference>
<evidence type="ECO:0000256" key="3">
    <source>
        <dbReference type="ARBA" id="ARBA00022801"/>
    </source>
</evidence>
<dbReference type="Gene3D" id="1.10.530.10">
    <property type="match status" value="1"/>
</dbReference>
<dbReference type="AlphaFoldDB" id="A0A6N2SD62"/>
<dbReference type="InterPro" id="IPR038765">
    <property type="entry name" value="Papain-like_cys_pep_sf"/>
</dbReference>
<keyword evidence="2" id="KW-0645">Protease</keyword>
<name>A0A6N2SD62_9FIRM</name>